<dbReference type="Proteomes" id="UP001596407">
    <property type="component" value="Unassembled WGS sequence"/>
</dbReference>
<keyword evidence="4" id="KW-1185">Reference proteome</keyword>
<comment type="caution">
    <text evidence="3">The sequence shown here is derived from an EMBL/GenBank/DDBJ whole genome shotgun (WGS) entry which is preliminary data.</text>
</comment>
<evidence type="ECO:0000313" key="4">
    <source>
        <dbReference type="Proteomes" id="UP001596407"/>
    </source>
</evidence>
<organism evidence="3 4">
    <name type="scientific">Halorussus caseinilyticus</name>
    <dbReference type="NCBI Taxonomy" id="3034025"/>
    <lineage>
        <taxon>Archaea</taxon>
        <taxon>Methanobacteriati</taxon>
        <taxon>Methanobacteriota</taxon>
        <taxon>Stenosarchaea group</taxon>
        <taxon>Halobacteria</taxon>
        <taxon>Halobacteriales</taxon>
        <taxon>Haladaptataceae</taxon>
        <taxon>Halorussus</taxon>
    </lineage>
</organism>
<proteinExistence type="predicted"/>
<name>A0ABD5WHT9_9EURY</name>
<evidence type="ECO:0000313" key="3">
    <source>
        <dbReference type="EMBL" id="MFC7080172.1"/>
    </source>
</evidence>
<keyword evidence="2" id="KW-1133">Transmembrane helix</keyword>
<evidence type="ECO:0000256" key="1">
    <source>
        <dbReference type="SAM" id="MobiDB-lite"/>
    </source>
</evidence>
<feature type="transmembrane region" description="Helical" evidence="2">
    <location>
        <begin position="104"/>
        <end position="123"/>
    </location>
</feature>
<sequence>MSDPRTDAAAGESNPGPDPELDDLLDELETLERTVDDPEEVEQVRETIRVARRVSTPSAFGRVIRGFDRHDAAESLVGSIVVGVPMLVEGGTLEIGAHLATHPVAFLATLVGTVGVVVGVLYVAEIQQVEIYRPFFGVVPRRLVGVLAISFATALALMTGWGRVEWTDPWLAVCQTTVTFAPMALGGALGDILPGS</sequence>
<reference evidence="3 4" key="1">
    <citation type="journal article" date="2019" name="Int. J. Syst. Evol. Microbiol.">
        <title>The Global Catalogue of Microorganisms (GCM) 10K type strain sequencing project: providing services to taxonomists for standard genome sequencing and annotation.</title>
        <authorList>
            <consortium name="The Broad Institute Genomics Platform"/>
            <consortium name="The Broad Institute Genome Sequencing Center for Infectious Disease"/>
            <person name="Wu L."/>
            <person name="Ma J."/>
        </authorList>
    </citation>
    <scope>NUCLEOTIDE SEQUENCE [LARGE SCALE GENOMIC DNA]</scope>
    <source>
        <strain evidence="3 4">DT72</strain>
    </source>
</reference>
<evidence type="ECO:0000256" key="2">
    <source>
        <dbReference type="SAM" id="Phobius"/>
    </source>
</evidence>
<feature type="transmembrane region" description="Helical" evidence="2">
    <location>
        <begin position="143"/>
        <end position="164"/>
    </location>
</feature>
<keyword evidence="2" id="KW-0812">Transmembrane</keyword>
<dbReference type="AlphaFoldDB" id="A0ABD5WHT9"/>
<accession>A0ABD5WHT9</accession>
<gene>
    <name evidence="3" type="ORF">ACFQJ6_08620</name>
</gene>
<dbReference type="GeneID" id="79303233"/>
<dbReference type="EMBL" id="JBHSZH010000005">
    <property type="protein sequence ID" value="MFC7080172.1"/>
    <property type="molecule type" value="Genomic_DNA"/>
</dbReference>
<protein>
    <submittedName>
        <fullName evidence="3">DUF2391 domain-containing protein</fullName>
    </submittedName>
</protein>
<feature type="region of interest" description="Disordered" evidence="1">
    <location>
        <begin position="1"/>
        <end position="23"/>
    </location>
</feature>
<dbReference type="RefSeq" id="WP_276282003.1">
    <property type="nucleotide sequence ID" value="NZ_CP119809.1"/>
</dbReference>
<keyword evidence="2" id="KW-0472">Membrane</keyword>